<accession>A0ABD6M6V6</accession>
<feature type="domain" description="DUF1468" evidence="2">
    <location>
        <begin position="6"/>
        <end position="138"/>
    </location>
</feature>
<protein>
    <submittedName>
        <fullName evidence="3">Tripartite tricarboxylate transporter TctB family protein</fullName>
    </submittedName>
</protein>
<evidence type="ECO:0000259" key="2">
    <source>
        <dbReference type="Pfam" id="PF07331"/>
    </source>
</evidence>
<organism evidence="3 4">
    <name type="scientific">Citrobacter gillenii</name>
    <dbReference type="NCBI Taxonomy" id="67828"/>
    <lineage>
        <taxon>Bacteria</taxon>
        <taxon>Pseudomonadati</taxon>
        <taxon>Pseudomonadota</taxon>
        <taxon>Gammaproteobacteria</taxon>
        <taxon>Enterobacterales</taxon>
        <taxon>Enterobacteriaceae</taxon>
        <taxon>Citrobacter</taxon>
        <taxon>Citrobacter freundii complex</taxon>
    </lineage>
</organism>
<reference evidence="3 4" key="1">
    <citation type="submission" date="2019-05" db="EMBL/GenBank/DDBJ databases">
        <title>Draft genomes of bacterial isolates retrieved from different Forrest soils.</title>
        <authorList>
            <person name="Soares-Castro P."/>
            <person name="Santos P.M."/>
        </authorList>
    </citation>
    <scope>NUCLEOTIDE SEQUENCE [LARGE SCALE GENOMIC DNA]</scope>
    <source>
        <strain evidence="3 4">UMG736</strain>
    </source>
</reference>
<dbReference type="RefSeq" id="WP_096756025.1">
    <property type="nucleotide sequence ID" value="NZ_CP151088.1"/>
</dbReference>
<feature type="transmembrane region" description="Helical" evidence="1">
    <location>
        <begin position="38"/>
        <end position="57"/>
    </location>
</feature>
<comment type="caution">
    <text evidence="3">The sequence shown here is derived from an EMBL/GenBank/DDBJ whole genome shotgun (WGS) entry which is preliminary data.</text>
</comment>
<gene>
    <name evidence="3" type="ORF">FCH32_19375</name>
</gene>
<dbReference type="EMBL" id="SUQN01000008">
    <property type="protein sequence ID" value="NTZ52437.1"/>
    <property type="molecule type" value="Genomic_DNA"/>
</dbReference>
<evidence type="ECO:0000313" key="3">
    <source>
        <dbReference type="EMBL" id="NTZ52437.1"/>
    </source>
</evidence>
<dbReference type="InterPro" id="IPR009936">
    <property type="entry name" value="DUF1468"/>
</dbReference>
<keyword evidence="1" id="KW-0812">Transmembrane</keyword>
<dbReference type="AlphaFoldDB" id="A0ABD6M6V6"/>
<sequence>MMSDRIFAGIWLLLCIAGLFVAWQITSEYSYEPVGPRPFPLGIIGLMLLCAVALLLRHPDTISWPRRHVLQKLLTMVIILFMYAWGFEWLGFPIATAILTVVIGLLFGATIPAAGISGSVLGILLWYAFDRLLDVTLPLGAWLS</sequence>
<evidence type="ECO:0000256" key="1">
    <source>
        <dbReference type="SAM" id="Phobius"/>
    </source>
</evidence>
<dbReference type="Pfam" id="PF07331">
    <property type="entry name" value="TctB"/>
    <property type="match status" value="1"/>
</dbReference>
<keyword evidence="4" id="KW-1185">Reference proteome</keyword>
<dbReference type="Proteomes" id="UP000729009">
    <property type="component" value="Unassembled WGS sequence"/>
</dbReference>
<keyword evidence="1" id="KW-0472">Membrane</keyword>
<feature type="transmembrane region" description="Helical" evidence="1">
    <location>
        <begin position="98"/>
        <end position="129"/>
    </location>
</feature>
<name>A0ABD6M6V6_9ENTR</name>
<evidence type="ECO:0000313" key="4">
    <source>
        <dbReference type="Proteomes" id="UP000729009"/>
    </source>
</evidence>
<keyword evidence="1" id="KW-1133">Transmembrane helix</keyword>
<proteinExistence type="predicted"/>